<evidence type="ECO:0000313" key="2">
    <source>
        <dbReference type="Proteomes" id="UP000187203"/>
    </source>
</evidence>
<accession>A0A1R3JG61</accession>
<reference evidence="2" key="1">
    <citation type="submission" date="2013-09" db="EMBL/GenBank/DDBJ databases">
        <title>Corchorus olitorius genome sequencing.</title>
        <authorList>
            <person name="Alam M."/>
            <person name="Haque M.S."/>
            <person name="Islam M.S."/>
            <person name="Emdad E.M."/>
            <person name="Islam M.M."/>
            <person name="Ahmed B."/>
            <person name="Halim A."/>
            <person name="Hossen Q.M.M."/>
            <person name="Hossain M.Z."/>
            <person name="Ahmed R."/>
            <person name="Khan M.M."/>
            <person name="Islam R."/>
            <person name="Rashid M.M."/>
            <person name="Khan S.A."/>
            <person name="Rahman M.S."/>
            <person name="Alam M."/>
            <person name="Yahiya A.S."/>
            <person name="Khan M.S."/>
            <person name="Azam M.S."/>
            <person name="Haque T."/>
            <person name="Lashkar M.Z.H."/>
            <person name="Akhand A.I."/>
            <person name="Morshed G."/>
            <person name="Roy S."/>
            <person name="Uddin K.S."/>
            <person name="Rabeya T."/>
            <person name="Hossain A.S."/>
            <person name="Chowdhury A."/>
            <person name="Snigdha A.R."/>
            <person name="Mortoza M.S."/>
            <person name="Matin S.A."/>
            <person name="Hoque S.M.E."/>
            <person name="Islam M.K."/>
            <person name="Roy D.K."/>
            <person name="Haider R."/>
            <person name="Moosa M.M."/>
            <person name="Elias S.M."/>
            <person name="Hasan A.M."/>
            <person name="Jahan S."/>
            <person name="Shafiuddin M."/>
            <person name="Mahmood N."/>
            <person name="Shommy N.S."/>
        </authorList>
    </citation>
    <scope>NUCLEOTIDE SEQUENCE [LARGE SCALE GENOMIC DNA]</scope>
    <source>
        <strain evidence="2">cv. O-4</strain>
    </source>
</reference>
<gene>
    <name evidence="1" type="ORF">COLO4_16655</name>
</gene>
<dbReference type="EMBL" id="AWUE01016222">
    <property type="protein sequence ID" value="OMO93814.1"/>
    <property type="molecule type" value="Genomic_DNA"/>
</dbReference>
<proteinExistence type="predicted"/>
<protein>
    <recommendedName>
        <fullName evidence="3">DUF4283 domain-containing protein</fullName>
    </recommendedName>
</protein>
<evidence type="ECO:0008006" key="3">
    <source>
        <dbReference type="Google" id="ProtNLM"/>
    </source>
</evidence>
<organism evidence="1 2">
    <name type="scientific">Corchorus olitorius</name>
    <dbReference type="NCBI Taxonomy" id="93759"/>
    <lineage>
        <taxon>Eukaryota</taxon>
        <taxon>Viridiplantae</taxon>
        <taxon>Streptophyta</taxon>
        <taxon>Embryophyta</taxon>
        <taxon>Tracheophyta</taxon>
        <taxon>Spermatophyta</taxon>
        <taxon>Magnoliopsida</taxon>
        <taxon>eudicotyledons</taxon>
        <taxon>Gunneridae</taxon>
        <taxon>Pentapetalae</taxon>
        <taxon>rosids</taxon>
        <taxon>malvids</taxon>
        <taxon>Malvales</taxon>
        <taxon>Malvaceae</taxon>
        <taxon>Grewioideae</taxon>
        <taxon>Apeibeae</taxon>
        <taxon>Corchorus</taxon>
    </lineage>
</organism>
<dbReference type="OrthoDB" id="1705899at2759"/>
<sequence>MAAGMVIEEMDFGSVHFWIQVHNLPIEMITKKNAAIIGANLGRILLIEKPIAVGGLGRSFLRIQIEFDVNKPLICGFWVPRSNMDKGDIEDFGDIHEYGPHMRTSQARSVSWCSGLGKENRRRADSFGNWKSVLADKTEIQADMQHCLEKGNSSNVCIVDKGKRVFSGLKDNVNPRGLFQGEKPDGTNGDKIICSRSITDYGPVIDKRMIEFCKTTQFLYDDQVVESSVTDQLSREVLPAPDLDDGSPGPDL</sequence>
<keyword evidence="2" id="KW-1185">Reference proteome</keyword>
<dbReference type="Proteomes" id="UP000187203">
    <property type="component" value="Unassembled WGS sequence"/>
</dbReference>
<name>A0A1R3JG61_9ROSI</name>
<dbReference type="AlphaFoldDB" id="A0A1R3JG61"/>
<evidence type="ECO:0000313" key="1">
    <source>
        <dbReference type="EMBL" id="OMO93814.1"/>
    </source>
</evidence>
<comment type="caution">
    <text evidence="1">The sequence shown here is derived from an EMBL/GenBank/DDBJ whole genome shotgun (WGS) entry which is preliminary data.</text>
</comment>